<evidence type="ECO:0000313" key="2">
    <source>
        <dbReference type="Proteomes" id="UP000566324"/>
    </source>
</evidence>
<keyword evidence="2" id="KW-1185">Reference proteome</keyword>
<proteinExistence type="predicted"/>
<name>A0A7W7B4E8_9SPHN</name>
<sequence length="197" mass="22121">MSRESRAIEPADIMDMRAYGEQRKALRLGQVAAKKKRRLSVGPHVTVSFESYDSMWLQVHEMLYIERGGDAQVADELAAYNPMIPNGHALTATLMFEIDDPKLRASILGRLGGVEDRIYLHLGETRIAAVPEGDVERSREDGKASSVHFLHFPFTQEQIAEWRSGRGTVIFGIDHPNYGHMAIIGPEMRDELGRDFG</sequence>
<dbReference type="Proteomes" id="UP000566324">
    <property type="component" value="Unassembled WGS sequence"/>
</dbReference>
<comment type="caution">
    <text evidence="1">The sequence shown here is derived from an EMBL/GenBank/DDBJ whole genome shotgun (WGS) entry which is preliminary data.</text>
</comment>
<dbReference type="AlphaFoldDB" id="A0A7W7B4E8"/>
<dbReference type="EMBL" id="JACHNZ010000029">
    <property type="protein sequence ID" value="MBB4632880.1"/>
    <property type="molecule type" value="Genomic_DNA"/>
</dbReference>
<reference evidence="1 2" key="1">
    <citation type="submission" date="2020-08" db="EMBL/GenBank/DDBJ databases">
        <title>Genomic Encyclopedia of Type Strains, Phase IV (KMG-IV): sequencing the most valuable type-strain genomes for metagenomic binning, comparative biology and taxonomic classification.</title>
        <authorList>
            <person name="Goeker M."/>
        </authorList>
    </citation>
    <scope>NUCLEOTIDE SEQUENCE [LARGE SCALE GENOMIC DNA]</scope>
    <source>
        <strain evidence="1 2">DSM 17328</strain>
    </source>
</reference>
<dbReference type="RefSeq" id="WP_184069985.1">
    <property type="nucleotide sequence ID" value="NZ_JACHNZ010000029.1"/>
</dbReference>
<dbReference type="Pfam" id="PF12007">
    <property type="entry name" value="DUF3501"/>
    <property type="match status" value="1"/>
</dbReference>
<evidence type="ECO:0000313" key="1">
    <source>
        <dbReference type="EMBL" id="MBB4632880.1"/>
    </source>
</evidence>
<organism evidence="1 2">
    <name type="scientific">Sphingosinicella soli</name>
    <dbReference type="NCBI Taxonomy" id="333708"/>
    <lineage>
        <taxon>Bacteria</taxon>
        <taxon>Pseudomonadati</taxon>
        <taxon>Pseudomonadota</taxon>
        <taxon>Alphaproteobacteria</taxon>
        <taxon>Sphingomonadales</taxon>
        <taxon>Sphingosinicellaceae</taxon>
        <taxon>Sphingosinicella</taxon>
    </lineage>
</organism>
<evidence type="ECO:0008006" key="3">
    <source>
        <dbReference type="Google" id="ProtNLM"/>
    </source>
</evidence>
<accession>A0A7W7B4E8</accession>
<gene>
    <name evidence="1" type="ORF">GGQ98_002508</name>
</gene>
<dbReference type="InterPro" id="IPR021890">
    <property type="entry name" value="DUF3501"/>
</dbReference>
<protein>
    <recommendedName>
        <fullName evidence="3">DUF3501 domain-containing protein</fullName>
    </recommendedName>
</protein>